<gene>
    <name evidence="2" type="ORF">ACFSQS_08360</name>
</gene>
<evidence type="ECO:0000256" key="1">
    <source>
        <dbReference type="SAM" id="SignalP"/>
    </source>
</evidence>
<evidence type="ECO:0000313" key="2">
    <source>
        <dbReference type="EMBL" id="MFD2535113.1"/>
    </source>
</evidence>
<sequence>MRVHFPLKLAFAFLFTLLAAAQNSVTKLPTRAECEACATKKAKTLLEKYGSAEKFVGCLVAGGTSAQIVQIDNLLKTAQSKKDKFALKSSTPAVRFLILRNIRSYLNLVDYGADFALKFPFEKEYIKNSMTKLFNSQKAKAQEIRDWVNRMQVILDKEHPDVKKGMDNAIANVKMNCDITWNKAKNGLIYPESLFFDREKSNVFVVGCAEIGMNFYSLLRTPAPKNHNKVKPKRIPYCSDKKTLNGWDIFWKSDYFSLKPKLYNIKKGLSITSLSIGFSDASNNYWLNFNFSSGAPYKDDAQQIYVDGVKIHEGKWTITRYADGKLRSVKPPPINKKVIDFFNQGKEVEIKVLRKKMVDDTSSALGYKWQMILQTSARFSLKDFRQALAVAKAGKTLKATEKKQGRCKE</sequence>
<organism evidence="2 3">
    <name type="scientific">Gelatiniphilus marinus</name>
    <dbReference type="NCBI Taxonomy" id="1759464"/>
    <lineage>
        <taxon>Bacteria</taxon>
        <taxon>Pseudomonadati</taxon>
        <taxon>Bacteroidota</taxon>
        <taxon>Flavobacteriia</taxon>
        <taxon>Flavobacteriales</taxon>
        <taxon>Flavobacteriaceae</taxon>
        <taxon>Gelatiniphilus</taxon>
    </lineage>
</organism>
<feature type="chain" id="PRO_5045183129" evidence="1">
    <location>
        <begin position="22"/>
        <end position="409"/>
    </location>
</feature>
<comment type="caution">
    <text evidence="2">The sequence shown here is derived from an EMBL/GenBank/DDBJ whole genome shotgun (WGS) entry which is preliminary data.</text>
</comment>
<dbReference type="RefSeq" id="WP_388016961.1">
    <property type="nucleotide sequence ID" value="NZ_JBHUDT010000002.1"/>
</dbReference>
<accession>A0ABW5JQQ6</accession>
<reference evidence="3" key="1">
    <citation type="journal article" date="2019" name="Int. J. Syst. Evol. Microbiol.">
        <title>The Global Catalogue of Microorganisms (GCM) 10K type strain sequencing project: providing services to taxonomists for standard genome sequencing and annotation.</title>
        <authorList>
            <consortium name="The Broad Institute Genomics Platform"/>
            <consortium name="The Broad Institute Genome Sequencing Center for Infectious Disease"/>
            <person name="Wu L."/>
            <person name="Ma J."/>
        </authorList>
    </citation>
    <scope>NUCLEOTIDE SEQUENCE [LARGE SCALE GENOMIC DNA]</scope>
    <source>
        <strain evidence="3">KCTC 42903</strain>
    </source>
</reference>
<evidence type="ECO:0000313" key="3">
    <source>
        <dbReference type="Proteomes" id="UP001597441"/>
    </source>
</evidence>
<feature type="signal peptide" evidence="1">
    <location>
        <begin position="1"/>
        <end position="21"/>
    </location>
</feature>
<dbReference type="EMBL" id="JBHULK010000002">
    <property type="protein sequence ID" value="MFD2535113.1"/>
    <property type="molecule type" value="Genomic_DNA"/>
</dbReference>
<keyword evidence="1" id="KW-0732">Signal</keyword>
<proteinExistence type="predicted"/>
<keyword evidence="3" id="KW-1185">Reference proteome</keyword>
<protein>
    <submittedName>
        <fullName evidence="2">Uncharacterized protein</fullName>
    </submittedName>
</protein>
<dbReference type="Proteomes" id="UP001597441">
    <property type="component" value="Unassembled WGS sequence"/>
</dbReference>
<name>A0ABW5JQQ6_9FLAO</name>